<evidence type="ECO:0000259" key="2">
    <source>
        <dbReference type="PROSITE" id="PS50965"/>
    </source>
</evidence>
<dbReference type="Pfam" id="PF08378">
    <property type="entry name" value="NERD"/>
    <property type="match status" value="1"/>
</dbReference>
<feature type="domain" description="NERD" evidence="2">
    <location>
        <begin position="69"/>
        <end position="189"/>
    </location>
</feature>
<keyword evidence="1" id="KW-0472">Membrane</keyword>
<sequence>MATIHKGSNALSKKANTYLTLGILFWIPPIAYFIAFFQGFHFNGIFHLLPIVPGWIGAYFWRKYSTLRAGISGEERTTDILANLPEGYEVYSSVQLSTEEGRAELDHVIVGKNGVFVVEVKNHNGTITGNEEDRSWTQHKVGRKGGEYSKEIRNPVKQVRRQVHILSKHLSKNGTRVWVEGSVFFSNPQAEVYVETKKTPVFTSPYDLHEFLTNYKPRYNIKEAELETVKKLVS</sequence>
<reference evidence="4" key="1">
    <citation type="journal article" date="2019" name="Int. J. Syst. Evol. Microbiol.">
        <title>The Global Catalogue of Microorganisms (GCM) 10K type strain sequencing project: providing services to taxonomists for standard genome sequencing and annotation.</title>
        <authorList>
            <consortium name="The Broad Institute Genomics Platform"/>
            <consortium name="The Broad Institute Genome Sequencing Center for Infectious Disease"/>
            <person name="Wu L."/>
            <person name="Ma J."/>
        </authorList>
    </citation>
    <scope>NUCLEOTIDE SEQUENCE [LARGE SCALE GENOMIC DNA]</scope>
    <source>
        <strain evidence="4">CGMCC 1.15474</strain>
    </source>
</reference>
<feature type="transmembrane region" description="Helical" evidence="1">
    <location>
        <begin position="18"/>
        <end position="38"/>
    </location>
</feature>
<feature type="transmembrane region" description="Helical" evidence="1">
    <location>
        <begin position="44"/>
        <end position="61"/>
    </location>
</feature>
<keyword evidence="1" id="KW-0812">Transmembrane</keyword>
<keyword evidence="1" id="KW-1133">Transmembrane helix</keyword>
<gene>
    <name evidence="3" type="ORF">ACFSKK_14705</name>
</gene>
<evidence type="ECO:0000313" key="4">
    <source>
        <dbReference type="Proteomes" id="UP001597318"/>
    </source>
</evidence>
<dbReference type="InterPro" id="IPR011528">
    <property type="entry name" value="NERD"/>
</dbReference>
<comment type="caution">
    <text evidence="3">The sequence shown here is derived from an EMBL/GenBank/DDBJ whole genome shotgun (WGS) entry which is preliminary data.</text>
</comment>
<dbReference type="PANTHER" id="PTHR35287">
    <property type="entry name" value="SI:ZFOS-911D5.4"/>
    <property type="match status" value="1"/>
</dbReference>
<dbReference type="Proteomes" id="UP001597318">
    <property type="component" value="Unassembled WGS sequence"/>
</dbReference>
<evidence type="ECO:0000313" key="3">
    <source>
        <dbReference type="EMBL" id="MFD2214938.1"/>
    </source>
</evidence>
<dbReference type="RefSeq" id="WP_247346463.1">
    <property type="nucleotide sequence ID" value="NZ_CP095550.1"/>
</dbReference>
<evidence type="ECO:0000256" key="1">
    <source>
        <dbReference type="SAM" id="Phobius"/>
    </source>
</evidence>
<accession>A0ABW5BYC0</accession>
<dbReference type="PROSITE" id="PS50965">
    <property type="entry name" value="NERD"/>
    <property type="match status" value="1"/>
</dbReference>
<organism evidence="3 4">
    <name type="scientific">Metabacillus endolithicus</name>
    <dbReference type="NCBI Taxonomy" id="1535204"/>
    <lineage>
        <taxon>Bacteria</taxon>
        <taxon>Bacillati</taxon>
        <taxon>Bacillota</taxon>
        <taxon>Bacilli</taxon>
        <taxon>Bacillales</taxon>
        <taxon>Bacillaceae</taxon>
        <taxon>Metabacillus</taxon>
    </lineage>
</organism>
<protein>
    <submittedName>
        <fullName evidence="3">Nuclease-related domain-containing protein</fullName>
    </submittedName>
</protein>
<keyword evidence="4" id="KW-1185">Reference proteome</keyword>
<proteinExistence type="predicted"/>
<name>A0ABW5BYC0_9BACI</name>
<dbReference type="EMBL" id="JBHUIK010000003">
    <property type="protein sequence ID" value="MFD2214938.1"/>
    <property type="molecule type" value="Genomic_DNA"/>
</dbReference>
<dbReference type="PANTHER" id="PTHR35287:SF1">
    <property type="entry name" value="SI:ZFOS-911D5.4"/>
    <property type="match status" value="1"/>
</dbReference>